<feature type="domain" description="DUF6161" evidence="2">
    <location>
        <begin position="199"/>
        <end position="390"/>
    </location>
</feature>
<evidence type="ECO:0000313" key="3">
    <source>
        <dbReference type="EMBL" id="VAW72110.1"/>
    </source>
</evidence>
<sequence length="407" mass="46511">MAKKAGPPLINIDLGNNGGRLVAKTLDDAEEWIQHERMYWEWMSTITPRVNELQQLWKDWSTVWMQLSRAITQIKSQEGQPHYKEQIEGLGPSISEPYTSRMIIHSNTPEAKFIEGLIESEGGLTAISSLAYLLNRPFPLSLHETQAGTLEAFLFDKGIRSRSASEKKALEQLRTKWQEDLYNLTHDHETLISETEVLKQRLKKISSDHDKQFQKQLDDSVEALSKYNLQKQTEISDLFENTKTELNNITATYDEKLGLQAPVTYWSNKRKIHEKQATKMLSNIWVYGLIGVGSILTAGALILGTSDKTHPSQYFFLLVFSGSILWILKILVKIYLSHIHLELDAQERVTLAHSYLAFLRRGKGVEDTDRQIILESLFRHSSDGLQKDDGGNPHIVLDILERMKGKL</sequence>
<keyword evidence="1" id="KW-1133">Transmembrane helix</keyword>
<evidence type="ECO:0000256" key="1">
    <source>
        <dbReference type="SAM" id="Phobius"/>
    </source>
</evidence>
<proteinExistence type="predicted"/>
<feature type="transmembrane region" description="Helical" evidence="1">
    <location>
        <begin position="314"/>
        <end position="332"/>
    </location>
</feature>
<organism evidence="3">
    <name type="scientific">hydrothermal vent metagenome</name>
    <dbReference type="NCBI Taxonomy" id="652676"/>
    <lineage>
        <taxon>unclassified sequences</taxon>
        <taxon>metagenomes</taxon>
        <taxon>ecological metagenomes</taxon>
    </lineage>
</organism>
<keyword evidence="1" id="KW-0812">Transmembrane</keyword>
<dbReference type="Pfam" id="PF19658">
    <property type="entry name" value="DUF6161"/>
    <property type="match status" value="1"/>
</dbReference>
<evidence type="ECO:0000259" key="2">
    <source>
        <dbReference type="Pfam" id="PF19658"/>
    </source>
</evidence>
<keyword evidence="1" id="KW-0472">Membrane</keyword>
<dbReference type="InterPro" id="IPR046159">
    <property type="entry name" value="DUF6161"/>
</dbReference>
<protein>
    <recommendedName>
        <fullName evidence="2">DUF6161 domain-containing protein</fullName>
    </recommendedName>
</protein>
<accession>A0A3B0Y5I8</accession>
<dbReference type="EMBL" id="UOFK01000013">
    <property type="protein sequence ID" value="VAW72110.1"/>
    <property type="molecule type" value="Genomic_DNA"/>
</dbReference>
<gene>
    <name evidence="3" type="ORF">MNBD_GAMMA13-729</name>
</gene>
<feature type="transmembrane region" description="Helical" evidence="1">
    <location>
        <begin position="284"/>
        <end position="302"/>
    </location>
</feature>
<dbReference type="AlphaFoldDB" id="A0A3B0Y5I8"/>
<reference evidence="3" key="1">
    <citation type="submission" date="2018-06" db="EMBL/GenBank/DDBJ databases">
        <authorList>
            <person name="Zhirakovskaya E."/>
        </authorList>
    </citation>
    <scope>NUCLEOTIDE SEQUENCE</scope>
</reference>
<name>A0A3B0Y5I8_9ZZZZ</name>